<dbReference type="Pfam" id="PF10294">
    <property type="entry name" value="Methyltransf_16"/>
    <property type="match status" value="1"/>
</dbReference>
<sequence length="269" mass="29384">MRLMYIYSNLFILGLLLVSAPVSPFSSSSASVRKDEKVFQTSITVDPKVFQTSITVDPTLPQTKVFQLTTEGQEDLLSSCLDSGEVEKDVYGCVMWSCSVELARLLAENSNRSTQGLKRSKLLELGCGVGLVGLTASNLGLFDEVLLTDVEDECLELARRGAAENGGRAEVQKFDFLGDEALPICSCLVAADVLYTERMGEGLGRRVLEALAAGTRRVLVSDSEGRWGRGAFLQVMSEGGWDRQFEKLLPRDDSCGEGMISLYEINLDD</sequence>
<comment type="caution">
    <text evidence="2">The sequence shown here is derived from an EMBL/GenBank/DDBJ whole genome shotgun (WGS) entry which is preliminary data.</text>
</comment>
<protein>
    <submittedName>
        <fullName evidence="2">Uncharacterized protein</fullName>
    </submittedName>
</protein>
<dbReference type="InterPro" id="IPR029063">
    <property type="entry name" value="SAM-dependent_MTases_sf"/>
</dbReference>
<evidence type="ECO:0000313" key="2">
    <source>
        <dbReference type="EMBL" id="GMI41607.1"/>
    </source>
</evidence>
<evidence type="ECO:0000256" key="1">
    <source>
        <dbReference type="SAM" id="SignalP"/>
    </source>
</evidence>
<dbReference type="SUPFAM" id="SSF53335">
    <property type="entry name" value="S-adenosyl-L-methionine-dependent methyltransferases"/>
    <property type="match status" value="1"/>
</dbReference>
<gene>
    <name evidence="2" type="ORF">TrCOL_g11894</name>
</gene>
<accession>A0A9W7GE35</accession>
<dbReference type="PANTHER" id="PTHR14614">
    <property type="entry name" value="HEPATOCELLULAR CARCINOMA-ASSOCIATED ANTIGEN"/>
    <property type="match status" value="1"/>
</dbReference>
<dbReference type="InterPro" id="IPR019410">
    <property type="entry name" value="Methyltransf_16"/>
</dbReference>
<keyword evidence="3" id="KW-1185">Reference proteome</keyword>
<feature type="chain" id="PRO_5040990290" evidence="1">
    <location>
        <begin position="25"/>
        <end position="269"/>
    </location>
</feature>
<dbReference type="EMBL" id="BRYA01000154">
    <property type="protein sequence ID" value="GMI41607.1"/>
    <property type="molecule type" value="Genomic_DNA"/>
</dbReference>
<dbReference type="Gene3D" id="3.40.50.150">
    <property type="entry name" value="Vaccinia Virus protein VP39"/>
    <property type="match status" value="1"/>
</dbReference>
<keyword evidence="1" id="KW-0732">Signal</keyword>
<dbReference type="OrthoDB" id="40219at2759"/>
<dbReference type="PANTHER" id="PTHR14614:SF163">
    <property type="entry name" value="METHYLTRANSFERASE SMALL DOMAIN-CONTAINING PROTEIN"/>
    <property type="match status" value="1"/>
</dbReference>
<dbReference type="AlphaFoldDB" id="A0A9W7GE35"/>
<proteinExistence type="predicted"/>
<dbReference type="CDD" id="cd02440">
    <property type="entry name" value="AdoMet_MTases"/>
    <property type="match status" value="1"/>
</dbReference>
<evidence type="ECO:0000313" key="3">
    <source>
        <dbReference type="Proteomes" id="UP001165065"/>
    </source>
</evidence>
<organism evidence="2 3">
    <name type="scientific">Triparma columacea</name>
    <dbReference type="NCBI Taxonomy" id="722753"/>
    <lineage>
        <taxon>Eukaryota</taxon>
        <taxon>Sar</taxon>
        <taxon>Stramenopiles</taxon>
        <taxon>Ochrophyta</taxon>
        <taxon>Bolidophyceae</taxon>
        <taxon>Parmales</taxon>
        <taxon>Triparmaceae</taxon>
        <taxon>Triparma</taxon>
    </lineage>
</organism>
<feature type="signal peptide" evidence="1">
    <location>
        <begin position="1"/>
        <end position="24"/>
    </location>
</feature>
<name>A0A9W7GE35_9STRA</name>
<dbReference type="Proteomes" id="UP001165065">
    <property type="component" value="Unassembled WGS sequence"/>
</dbReference>
<reference evidence="3" key="1">
    <citation type="journal article" date="2023" name="Commun. Biol.">
        <title>Genome analysis of Parmales, the sister group of diatoms, reveals the evolutionary specialization of diatoms from phago-mixotrophs to photoautotrophs.</title>
        <authorList>
            <person name="Ban H."/>
            <person name="Sato S."/>
            <person name="Yoshikawa S."/>
            <person name="Yamada K."/>
            <person name="Nakamura Y."/>
            <person name="Ichinomiya M."/>
            <person name="Sato N."/>
            <person name="Blanc-Mathieu R."/>
            <person name="Endo H."/>
            <person name="Kuwata A."/>
            <person name="Ogata H."/>
        </authorList>
    </citation>
    <scope>NUCLEOTIDE SEQUENCE [LARGE SCALE GENOMIC DNA]</scope>
</reference>